<dbReference type="OrthoDB" id="2874332at2"/>
<dbReference type="RefSeq" id="WP_055738692.1">
    <property type="nucleotide sequence ID" value="NZ_JAAIWL010000004.1"/>
</dbReference>
<organism evidence="1 2">
    <name type="scientific">Heyndrickxia shackletonii</name>
    <dbReference type="NCBI Taxonomy" id="157838"/>
    <lineage>
        <taxon>Bacteria</taxon>
        <taxon>Bacillati</taxon>
        <taxon>Bacillota</taxon>
        <taxon>Bacilli</taxon>
        <taxon>Bacillales</taxon>
        <taxon>Bacillaceae</taxon>
        <taxon>Heyndrickxia</taxon>
    </lineage>
</organism>
<protein>
    <submittedName>
        <fullName evidence="1">Uncharacterized protein</fullName>
    </submittedName>
</protein>
<dbReference type="Proteomes" id="UP000051888">
    <property type="component" value="Unassembled WGS sequence"/>
</dbReference>
<keyword evidence="2" id="KW-1185">Reference proteome</keyword>
<dbReference type="PATRIC" id="fig|157838.3.peg.1172"/>
<sequence>MENEIKEIMSLLGEMNKKFDVIDKRFDEMDKRFDAMDKRFETLETEVKGMKSEMETGFKDVHRKLDSIQSICQSHKYDLDLFYEKQQKLERKVNKVEKIQDNLF</sequence>
<accession>A0A0Q3TFY7</accession>
<proteinExistence type="predicted"/>
<reference evidence="1 2" key="1">
    <citation type="submission" date="2015-09" db="EMBL/GenBank/DDBJ databases">
        <title>Genome sequencing project for genomic taxonomy and phylogenomics of Bacillus-like bacteria.</title>
        <authorList>
            <person name="Liu B."/>
            <person name="Wang J."/>
            <person name="Zhu Y."/>
            <person name="Liu G."/>
            <person name="Chen Q."/>
            <person name="Chen Z."/>
            <person name="Lan J."/>
            <person name="Che J."/>
            <person name="Ge C."/>
            <person name="Shi H."/>
            <person name="Pan Z."/>
            <person name="Liu X."/>
        </authorList>
    </citation>
    <scope>NUCLEOTIDE SEQUENCE [LARGE SCALE GENOMIC DNA]</scope>
    <source>
        <strain evidence="1 2">LMG 18435</strain>
    </source>
</reference>
<comment type="caution">
    <text evidence="1">The sequence shown here is derived from an EMBL/GenBank/DDBJ whole genome shotgun (WGS) entry which is preliminary data.</text>
</comment>
<evidence type="ECO:0000313" key="2">
    <source>
        <dbReference type="Proteomes" id="UP000051888"/>
    </source>
</evidence>
<dbReference type="SUPFAM" id="SSF57997">
    <property type="entry name" value="Tropomyosin"/>
    <property type="match status" value="1"/>
</dbReference>
<name>A0A0Q3TFY7_9BACI</name>
<dbReference type="Gene3D" id="3.90.20.10">
    <property type="match status" value="1"/>
</dbReference>
<dbReference type="STRING" id="157838.AN964_05265"/>
<dbReference type="EMBL" id="LJJC01000004">
    <property type="protein sequence ID" value="KQL52976.1"/>
    <property type="molecule type" value="Genomic_DNA"/>
</dbReference>
<gene>
    <name evidence="1" type="ORF">AN964_05265</name>
</gene>
<evidence type="ECO:0000313" key="1">
    <source>
        <dbReference type="EMBL" id="KQL52976.1"/>
    </source>
</evidence>
<dbReference type="AlphaFoldDB" id="A0A0Q3TFY7"/>